<gene>
    <name evidence="1" type="ORF">HBE96_23435</name>
</gene>
<dbReference type="AlphaFoldDB" id="A0A7Y0HPX4"/>
<sequence length="63" mass="7580">MYEGDLRERLKNYVDTTGVKYTYICKKIDIHKSTMSHFIIRDRALSQKTLDKIYNYLFENNAL</sequence>
<evidence type="ECO:0008006" key="3">
    <source>
        <dbReference type="Google" id="ProtNLM"/>
    </source>
</evidence>
<dbReference type="EMBL" id="JABBNI010000065">
    <property type="protein sequence ID" value="NMM65534.1"/>
    <property type="molecule type" value="Genomic_DNA"/>
</dbReference>
<accession>A0A7Y0HPX4</accession>
<dbReference type="Proteomes" id="UP000537131">
    <property type="component" value="Unassembled WGS sequence"/>
</dbReference>
<dbReference type="RefSeq" id="WP_169300112.1">
    <property type="nucleotide sequence ID" value="NZ_JABBNI010000065.1"/>
</dbReference>
<evidence type="ECO:0000313" key="2">
    <source>
        <dbReference type="Proteomes" id="UP000537131"/>
    </source>
</evidence>
<comment type="caution">
    <text evidence="1">The sequence shown here is derived from an EMBL/GenBank/DDBJ whole genome shotgun (WGS) entry which is preliminary data.</text>
</comment>
<reference evidence="1 2" key="1">
    <citation type="submission" date="2020-06" db="EMBL/GenBank/DDBJ databases">
        <title>Complete Genome Sequence of Clostridium muelleri sp. nov. P21T, an Acid-Alcohol Producing Acetogen Isolated from Old Hay.</title>
        <authorList>
            <person name="Duncan K.E."/>
            <person name="Tanner R.S."/>
        </authorList>
    </citation>
    <scope>NUCLEOTIDE SEQUENCE [LARGE SCALE GENOMIC DNA]</scope>
    <source>
        <strain evidence="1 2">P21</strain>
    </source>
</reference>
<keyword evidence="2" id="KW-1185">Reference proteome</keyword>
<evidence type="ECO:0000313" key="1">
    <source>
        <dbReference type="EMBL" id="NMM65534.1"/>
    </source>
</evidence>
<organism evidence="1 2">
    <name type="scientific">Clostridium muellerianum</name>
    <dbReference type="NCBI Taxonomy" id="2716538"/>
    <lineage>
        <taxon>Bacteria</taxon>
        <taxon>Bacillati</taxon>
        <taxon>Bacillota</taxon>
        <taxon>Clostridia</taxon>
        <taxon>Eubacteriales</taxon>
        <taxon>Clostridiaceae</taxon>
        <taxon>Clostridium</taxon>
    </lineage>
</organism>
<name>A0A7Y0HPX4_9CLOT</name>
<protein>
    <recommendedName>
        <fullName evidence="3">HTH cro/C1-type domain-containing protein</fullName>
    </recommendedName>
</protein>
<proteinExistence type="predicted"/>